<protein>
    <submittedName>
        <fullName evidence="3">Aryl-alcohol dehydrogenase (NADP+)</fullName>
    </submittedName>
</protein>
<reference evidence="4" key="1">
    <citation type="submission" date="2016-10" db="EMBL/GenBank/DDBJ databases">
        <authorList>
            <person name="Varghese N."/>
            <person name="Submissions S."/>
        </authorList>
    </citation>
    <scope>NUCLEOTIDE SEQUENCE [LARGE SCALE GENOMIC DNA]</scope>
    <source>
        <strain evidence="4">CGMCC 4.3530</strain>
    </source>
</reference>
<dbReference type="OrthoDB" id="9768793at2"/>
<evidence type="ECO:0000259" key="2">
    <source>
        <dbReference type="Pfam" id="PF00248"/>
    </source>
</evidence>
<organism evidence="3 4">
    <name type="scientific">Saccharopolyspora shandongensis</name>
    <dbReference type="NCBI Taxonomy" id="418495"/>
    <lineage>
        <taxon>Bacteria</taxon>
        <taxon>Bacillati</taxon>
        <taxon>Actinomycetota</taxon>
        <taxon>Actinomycetes</taxon>
        <taxon>Pseudonocardiales</taxon>
        <taxon>Pseudonocardiaceae</taxon>
        <taxon>Saccharopolyspora</taxon>
    </lineage>
</organism>
<dbReference type="EMBL" id="FNOK01000036">
    <property type="protein sequence ID" value="SDY83629.1"/>
    <property type="molecule type" value="Genomic_DNA"/>
</dbReference>
<dbReference type="SUPFAM" id="SSF51430">
    <property type="entry name" value="NAD(P)-linked oxidoreductase"/>
    <property type="match status" value="1"/>
</dbReference>
<dbReference type="Pfam" id="PF00248">
    <property type="entry name" value="Aldo_ket_red"/>
    <property type="match status" value="1"/>
</dbReference>
<accession>A0A1H3N5Y1</accession>
<dbReference type="InterPro" id="IPR036812">
    <property type="entry name" value="NAD(P)_OxRdtase_dom_sf"/>
</dbReference>
<dbReference type="Gene3D" id="3.20.20.100">
    <property type="entry name" value="NADP-dependent oxidoreductase domain"/>
    <property type="match status" value="1"/>
</dbReference>
<dbReference type="CDD" id="cd19081">
    <property type="entry name" value="AKR_AKR9C1"/>
    <property type="match status" value="1"/>
</dbReference>
<name>A0A1H3N5Y1_9PSEU</name>
<evidence type="ECO:0000256" key="1">
    <source>
        <dbReference type="ARBA" id="ARBA00023002"/>
    </source>
</evidence>
<feature type="domain" description="NADP-dependent oxidoreductase" evidence="2">
    <location>
        <begin position="13"/>
        <end position="309"/>
    </location>
</feature>
<dbReference type="PANTHER" id="PTHR43364:SF6">
    <property type="entry name" value="OXIDOREDUCTASE-RELATED"/>
    <property type="match status" value="1"/>
</dbReference>
<dbReference type="GO" id="GO:0016491">
    <property type="term" value="F:oxidoreductase activity"/>
    <property type="evidence" value="ECO:0007669"/>
    <property type="project" value="UniProtKB-KW"/>
</dbReference>
<dbReference type="GO" id="GO:0005829">
    <property type="term" value="C:cytosol"/>
    <property type="evidence" value="ECO:0007669"/>
    <property type="project" value="TreeGrafter"/>
</dbReference>
<keyword evidence="4" id="KW-1185">Reference proteome</keyword>
<dbReference type="PANTHER" id="PTHR43364">
    <property type="entry name" value="NADH-SPECIFIC METHYLGLYOXAL REDUCTASE-RELATED"/>
    <property type="match status" value="1"/>
</dbReference>
<dbReference type="STRING" id="418495.SAMN05216215_103687"/>
<sequence>MTRLGDTELDVFPICLGGNVFGWTADRDATFTVLDQYAAAGGNFIDSADSYSAWVDGNSGGESETLIGEWLRARGNRDDIVVATKVGRLPGRIGLSAANIKAAAEDSLRRLGVDHIDLYYAHGDDDPSIPLAETLAAFDELVREGKVRYIAASNYTAPRLAEALAVSRREGLAAFSALQPHYNLVERGEFEGELADLCAREKLGVLPYYALAIGFLTGKYRPGGDSSDSPRAERARAYLDERGVKVLTALDEIATLRDVPVSSVALAWLLGQPTVTAPIASARNTEQLADLLPAAGLELTEAELERLTDSSD</sequence>
<dbReference type="InterPro" id="IPR050523">
    <property type="entry name" value="AKR_Detox_Biosynth"/>
</dbReference>
<gene>
    <name evidence="3" type="ORF">SAMN05216215_103687</name>
</gene>
<evidence type="ECO:0000313" key="4">
    <source>
        <dbReference type="Proteomes" id="UP000199529"/>
    </source>
</evidence>
<dbReference type="FunFam" id="3.20.20.100:FF:000004">
    <property type="entry name" value="Oxidoreductase, aldo/keto reductase"/>
    <property type="match status" value="1"/>
</dbReference>
<dbReference type="Proteomes" id="UP000199529">
    <property type="component" value="Unassembled WGS sequence"/>
</dbReference>
<proteinExistence type="predicted"/>
<keyword evidence="1" id="KW-0560">Oxidoreductase</keyword>
<evidence type="ECO:0000313" key="3">
    <source>
        <dbReference type="EMBL" id="SDY83629.1"/>
    </source>
</evidence>
<dbReference type="RefSeq" id="WP_093272143.1">
    <property type="nucleotide sequence ID" value="NZ_FNOK01000036.1"/>
</dbReference>
<dbReference type="InterPro" id="IPR023210">
    <property type="entry name" value="NADP_OxRdtase_dom"/>
</dbReference>
<dbReference type="AlphaFoldDB" id="A0A1H3N5Y1"/>